<dbReference type="SUPFAM" id="SSF55729">
    <property type="entry name" value="Acyl-CoA N-acyltransferases (Nat)"/>
    <property type="match status" value="1"/>
</dbReference>
<dbReference type="OrthoDB" id="2580574at2759"/>
<dbReference type="EMBL" id="RSCD01000028">
    <property type="protein sequence ID" value="RSH82157.1"/>
    <property type="molecule type" value="Genomic_DNA"/>
</dbReference>
<organism evidence="5 6">
    <name type="scientific">Saitozyma podzolica</name>
    <dbReference type="NCBI Taxonomy" id="1890683"/>
    <lineage>
        <taxon>Eukaryota</taxon>
        <taxon>Fungi</taxon>
        <taxon>Dikarya</taxon>
        <taxon>Basidiomycota</taxon>
        <taxon>Agaricomycotina</taxon>
        <taxon>Tremellomycetes</taxon>
        <taxon>Tremellales</taxon>
        <taxon>Trimorphomycetaceae</taxon>
        <taxon>Saitozyma</taxon>
    </lineage>
</organism>
<dbReference type="InterPro" id="IPR000182">
    <property type="entry name" value="GNAT_dom"/>
</dbReference>
<evidence type="ECO:0000256" key="3">
    <source>
        <dbReference type="SAM" id="MobiDB-lite"/>
    </source>
</evidence>
<accession>A0A427XTM7</accession>
<feature type="region of interest" description="Disordered" evidence="3">
    <location>
        <begin position="176"/>
        <end position="211"/>
    </location>
</feature>
<dbReference type="PANTHER" id="PTHR43072">
    <property type="entry name" value="N-ACETYLTRANSFERASE"/>
    <property type="match status" value="1"/>
</dbReference>
<reference evidence="5 6" key="1">
    <citation type="submission" date="2018-11" db="EMBL/GenBank/DDBJ databases">
        <title>Genome sequence of Saitozyma podzolica DSM 27192.</title>
        <authorList>
            <person name="Aliyu H."/>
            <person name="Gorte O."/>
            <person name="Ochsenreither K."/>
        </authorList>
    </citation>
    <scope>NUCLEOTIDE SEQUENCE [LARGE SCALE GENOMIC DNA]</scope>
    <source>
        <strain evidence="5 6">DSM 27192</strain>
    </source>
</reference>
<evidence type="ECO:0000256" key="2">
    <source>
        <dbReference type="ARBA" id="ARBA00023315"/>
    </source>
</evidence>
<feature type="compositionally biased region" description="Basic and acidic residues" evidence="3">
    <location>
        <begin position="176"/>
        <end position="191"/>
    </location>
</feature>
<feature type="domain" description="N-acetyltransferase" evidence="4">
    <location>
        <begin position="13"/>
        <end position="173"/>
    </location>
</feature>
<evidence type="ECO:0000313" key="5">
    <source>
        <dbReference type="EMBL" id="RSH82157.1"/>
    </source>
</evidence>
<sequence>MSGPDSSSDSSELIIRDALPTDAASCAEIYGPYCTSSIITFELVPLTSTEMAQRIAAAQSHAFLVAELDGIVVGYAYAGAFNPRLAYRWSCTTTVYLSPTARGKGIGKALYQALLDRLRDRGYRQAFAGISQPNAASNGIHEKMGFERVARYRRVGWKLGKWHDVVWYQLDLGGEGEGRKRGSHRLNRDSAEASGTARAARGERAMRKRSRDKRSRVMFRISGYAVLVVELYATTQ</sequence>
<dbReference type="PANTHER" id="PTHR43072:SF23">
    <property type="entry name" value="UPF0039 PROTEIN C11D3.02C"/>
    <property type="match status" value="1"/>
</dbReference>
<dbReference type="Gene3D" id="3.40.630.30">
    <property type="match status" value="1"/>
</dbReference>
<dbReference type="CDD" id="cd04301">
    <property type="entry name" value="NAT_SF"/>
    <property type="match status" value="1"/>
</dbReference>
<gene>
    <name evidence="5" type="ORF">EHS25_006090</name>
</gene>
<keyword evidence="6" id="KW-1185">Reference proteome</keyword>
<keyword evidence="1" id="KW-0808">Transferase</keyword>
<dbReference type="AlphaFoldDB" id="A0A427XTM7"/>
<dbReference type="PROSITE" id="PS51186">
    <property type="entry name" value="GNAT"/>
    <property type="match status" value="1"/>
</dbReference>
<dbReference type="InterPro" id="IPR016181">
    <property type="entry name" value="Acyl_CoA_acyltransferase"/>
</dbReference>
<evidence type="ECO:0000256" key="1">
    <source>
        <dbReference type="ARBA" id="ARBA00022679"/>
    </source>
</evidence>
<dbReference type="Pfam" id="PF00583">
    <property type="entry name" value="Acetyltransf_1"/>
    <property type="match status" value="1"/>
</dbReference>
<proteinExistence type="predicted"/>
<dbReference type="STRING" id="1890683.A0A427XTM7"/>
<evidence type="ECO:0000259" key="4">
    <source>
        <dbReference type="PROSITE" id="PS51186"/>
    </source>
</evidence>
<keyword evidence="2" id="KW-0012">Acyltransferase</keyword>
<dbReference type="Proteomes" id="UP000279259">
    <property type="component" value="Unassembled WGS sequence"/>
</dbReference>
<comment type="caution">
    <text evidence="5">The sequence shown here is derived from an EMBL/GenBank/DDBJ whole genome shotgun (WGS) entry which is preliminary data.</text>
</comment>
<protein>
    <recommendedName>
        <fullName evidence="4">N-acetyltransferase domain-containing protein</fullName>
    </recommendedName>
</protein>
<evidence type="ECO:0000313" key="6">
    <source>
        <dbReference type="Proteomes" id="UP000279259"/>
    </source>
</evidence>
<dbReference type="GO" id="GO:0016747">
    <property type="term" value="F:acyltransferase activity, transferring groups other than amino-acyl groups"/>
    <property type="evidence" value="ECO:0007669"/>
    <property type="project" value="InterPro"/>
</dbReference>
<name>A0A427XTM7_9TREE</name>